<dbReference type="HAMAP" id="MF_01384">
    <property type="entry name" value="UreD"/>
    <property type="match status" value="1"/>
</dbReference>
<comment type="similarity">
    <text evidence="1 3">Belongs to the UreD family.</text>
</comment>
<comment type="subcellular location">
    <subcellularLocation>
        <location evidence="3">Cytoplasm</location>
    </subcellularLocation>
</comment>
<dbReference type="GO" id="GO:0016151">
    <property type="term" value="F:nickel cation binding"/>
    <property type="evidence" value="ECO:0007669"/>
    <property type="project" value="UniProtKB-UniRule"/>
</dbReference>
<comment type="subunit">
    <text evidence="3">UreD, UreF and UreG form a complex that acts as a GTP-hydrolysis-dependent molecular chaperone, activating the urease apoprotein by helping to assemble the nickel containing metallocenter of UreC. The UreE protein probably delivers the nickel.</text>
</comment>
<dbReference type="EMBL" id="JFKC01000010">
    <property type="protein sequence ID" value="OSQ50637.1"/>
    <property type="molecule type" value="Genomic_DNA"/>
</dbReference>
<evidence type="ECO:0000256" key="3">
    <source>
        <dbReference type="HAMAP-Rule" id="MF_01384"/>
    </source>
</evidence>
<dbReference type="Proteomes" id="UP000193926">
    <property type="component" value="Unassembled WGS sequence"/>
</dbReference>
<comment type="function">
    <text evidence="3">Required for maturation of urease via the functional incorporation of the urease nickel metallocenter.</text>
</comment>
<reference evidence="4 5" key="1">
    <citation type="submission" date="2014-03" db="EMBL/GenBank/DDBJ databases">
        <title>The draft genome sequence of Marivita geojedonensis KCTC 23882.</title>
        <authorList>
            <person name="Lai Q."/>
            <person name="Shao Z."/>
        </authorList>
    </citation>
    <scope>NUCLEOTIDE SEQUENCE [LARGE SCALE GENOMIC DNA]</scope>
    <source>
        <strain evidence="4 5">DPG-138</strain>
    </source>
</reference>
<keyword evidence="5" id="KW-1185">Reference proteome</keyword>
<evidence type="ECO:0000313" key="5">
    <source>
        <dbReference type="Proteomes" id="UP000193926"/>
    </source>
</evidence>
<dbReference type="OrthoDB" id="9798842at2"/>
<name>A0A1X4NK46_9RHOB</name>
<dbReference type="Pfam" id="PF01774">
    <property type="entry name" value="UreD"/>
    <property type="match status" value="1"/>
</dbReference>
<dbReference type="GO" id="GO:0005737">
    <property type="term" value="C:cytoplasm"/>
    <property type="evidence" value="ECO:0007669"/>
    <property type="project" value="UniProtKB-SubCell"/>
</dbReference>
<evidence type="ECO:0000313" key="4">
    <source>
        <dbReference type="EMBL" id="OSQ50637.1"/>
    </source>
</evidence>
<dbReference type="AlphaFoldDB" id="A0A1X4NK46"/>
<dbReference type="STRING" id="1123756.MGEO_11610"/>
<dbReference type="RefSeq" id="WP_085637603.1">
    <property type="nucleotide sequence ID" value="NZ_JFKC01000010.1"/>
</dbReference>
<proteinExistence type="inferred from homology"/>
<comment type="caution">
    <text evidence="4">The sequence shown here is derived from an EMBL/GenBank/DDBJ whole genome shotgun (WGS) entry which is preliminary data.</text>
</comment>
<dbReference type="PANTHER" id="PTHR33643">
    <property type="entry name" value="UREASE ACCESSORY PROTEIN D"/>
    <property type="match status" value="1"/>
</dbReference>
<keyword evidence="3" id="KW-0996">Nickel insertion</keyword>
<gene>
    <name evidence="3" type="primary">ureD</name>
    <name evidence="4" type="ORF">MGEO_11610</name>
</gene>
<evidence type="ECO:0000256" key="1">
    <source>
        <dbReference type="ARBA" id="ARBA00007177"/>
    </source>
</evidence>
<evidence type="ECO:0000256" key="2">
    <source>
        <dbReference type="ARBA" id="ARBA00023186"/>
    </source>
</evidence>
<dbReference type="InterPro" id="IPR002669">
    <property type="entry name" value="UreD"/>
</dbReference>
<sequence>MTHLTAITTLPPRSHGKLTIAAKARGAGLSALADLHQTGSAKILMTPARDAVEGVILNTSGGLTGGDTLSISATAQTGARLRLTTQAAERVYRTADDTTARVRNIVTVESGGRVDWLPQETILFQNGALRRSLTIRMASDARVLVVEPVLFGRLAMGEVVTQARFADSLTLERDGDLVFRDASTLNGDITAILDKPALGGGARAMALVVFAAPEAEAHLDPIRGMLPSTAGVSLVQDGVLVLRALAEDGYALRRTLIPVLDRLSGDALPRSWRL</sequence>
<keyword evidence="2 3" id="KW-0143">Chaperone</keyword>
<protein>
    <recommendedName>
        <fullName evidence="3">Urease accessory protein UreD</fullName>
    </recommendedName>
</protein>
<accession>A0A1X4NK46</accession>
<dbReference type="PANTHER" id="PTHR33643:SF1">
    <property type="entry name" value="UREASE ACCESSORY PROTEIN D"/>
    <property type="match status" value="1"/>
</dbReference>
<organism evidence="4 5">
    <name type="scientific">Marivita geojedonensis</name>
    <dbReference type="NCBI Taxonomy" id="1123756"/>
    <lineage>
        <taxon>Bacteria</taxon>
        <taxon>Pseudomonadati</taxon>
        <taxon>Pseudomonadota</taxon>
        <taxon>Alphaproteobacteria</taxon>
        <taxon>Rhodobacterales</taxon>
        <taxon>Roseobacteraceae</taxon>
        <taxon>Marivita</taxon>
    </lineage>
</organism>
<keyword evidence="3" id="KW-0963">Cytoplasm</keyword>